<evidence type="ECO:0000256" key="2">
    <source>
        <dbReference type="ARBA" id="ARBA00004202"/>
    </source>
</evidence>
<dbReference type="Gene3D" id="3.40.50.300">
    <property type="entry name" value="P-loop containing nucleotide triphosphate hydrolases"/>
    <property type="match status" value="1"/>
</dbReference>
<feature type="region of interest" description="Disordered" evidence="12">
    <location>
        <begin position="263"/>
        <end position="308"/>
    </location>
</feature>
<dbReference type="SMART" id="SM00382">
    <property type="entry name" value="AAA"/>
    <property type="match status" value="1"/>
</dbReference>
<comment type="caution">
    <text evidence="15">The sequence shown here is derived from an EMBL/GenBank/DDBJ whole genome shotgun (WGS) entry which is preliminary data.</text>
</comment>
<dbReference type="EMBL" id="JAUSXK010000001">
    <property type="protein sequence ID" value="MDQ0643501.1"/>
    <property type="molecule type" value="Genomic_DNA"/>
</dbReference>
<keyword evidence="7" id="KW-0547">Nucleotide-binding</keyword>
<evidence type="ECO:0000256" key="4">
    <source>
        <dbReference type="ARBA" id="ARBA00022448"/>
    </source>
</evidence>
<dbReference type="SUPFAM" id="SSF52540">
    <property type="entry name" value="P-loop containing nucleoside triphosphate hydrolases"/>
    <property type="match status" value="1"/>
</dbReference>
<evidence type="ECO:0000259" key="14">
    <source>
        <dbReference type="PROSITE" id="PS50928"/>
    </source>
</evidence>
<dbReference type="PANTHER" id="PTHR43297:SF2">
    <property type="entry name" value="DIPEPTIDE TRANSPORT ATP-BINDING PROTEIN DPPD"/>
    <property type="match status" value="1"/>
</dbReference>
<dbReference type="InterPro" id="IPR003593">
    <property type="entry name" value="AAA+_ATPase"/>
</dbReference>
<keyword evidence="6 11" id="KW-0812">Transmembrane</keyword>
<dbReference type="Pfam" id="PF00005">
    <property type="entry name" value="ABC_tran"/>
    <property type="match status" value="1"/>
</dbReference>
<dbReference type="Pfam" id="PF00528">
    <property type="entry name" value="BPD_transp_1"/>
    <property type="match status" value="1"/>
</dbReference>
<feature type="transmembrane region" description="Helical" evidence="11">
    <location>
        <begin position="91"/>
        <end position="117"/>
    </location>
</feature>
<evidence type="ECO:0000259" key="13">
    <source>
        <dbReference type="PROSITE" id="PS50893"/>
    </source>
</evidence>
<dbReference type="InterPro" id="IPR003439">
    <property type="entry name" value="ABC_transporter-like_ATP-bd"/>
</dbReference>
<dbReference type="Proteomes" id="UP001239085">
    <property type="component" value="Unassembled WGS sequence"/>
</dbReference>
<dbReference type="CDD" id="cd06261">
    <property type="entry name" value="TM_PBP2"/>
    <property type="match status" value="1"/>
</dbReference>
<organism evidence="15 16">
    <name type="scientific">Microbacterium murale</name>
    <dbReference type="NCBI Taxonomy" id="1081040"/>
    <lineage>
        <taxon>Bacteria</taxon>
        <taxon>Bacillati</taxon>
        <taxon>Actinomycetota</taxon>
        <taxon>Actinomycetes</taxon>
        <taxon>Micrococcales</taxon>
        <taxon>Microbacteriaceae</taxon>
        <taxon>Microbacterium</taxon>
    </lineage>
</organism>
<evidence type="ECO:0000256" key="3">
    <source>
        <dbReference type="ARBA" id="ARBA00005417"/>
    </source>
</evidence>
<evidence type="ECO:0000313" key="15">
    <source>
        <dbReference type="EMBL" id="MDQ0643501.1"/>
    </source>
</evidence>
<feature type="compositionally biased region" description="Basic and acidic residues" evidence="12">
    <location>
        <begin position="263"/>
        <end position="304"/>
    </location>
</feature>
<dbReference type="PROSITE" id="PS50928">
    <property type="entry name" value="ABC_TM1"/>
    <property type="match status" value="1"/>
</dbReference>
<comment type="similarity">
    <text evidence="11">Belongs to the binding-protein-dependent transport system permease family.</text>
</comment>
<dbReference type="InterPro" id="IPR035906">
    <property type="entry name" value="MetI-like_sf"/>
</dbReference>
<proteinExistence type="inferred from homology"/>
<evidence type="ECO:0000256" key="5">
    <source>
        <dbReference type="ARBA" id="ARBA00022475"/>
    </source>
</evidence>
<dbReference type="PANTHER" id="PTHR43297">
    <property type="entry name" value="OLIGOPEPTIDE TRANSPORT ATP-BINDING PROTEIN APPD"/>
    <property type="match status" value="1"/>
</dbReference>
<comment type="similarity">
    <text evidence="3">Belongs to the ABC transporter superfamily.</text>
</comment>
<feature type="transmembrane region" description="Helical" evidence="11">
    <location>
        <begin position="129"/>
        <end position="162"/>
    </location>
</feature>
<dbReference type="RefSeq" id="WP_307360310.1">
    <property type="nucleotide sequence ID" value="NZ_JAUSXK010000001.1"/>
</dbReference>
<evidence type="ECO:0000313" key="16">
    <source>
        <dbReference type="Proteomes" id="UP001239085"/>
    </source>
</evidence>
<dbReference type="CDD" id="cd03257">
    <property type="entry name" value="ABC_NikE_OppD_transporters"/>
    <property type="match status" value="1"/>
</dbReference>
<dbReference type="PROSITE" id="PS50893">
    <property type="entry name" value="ABC_TRANSPORTER_2"/>
    <property type="match status" value="1"/>
</dbReference>
<sequence length="573" mass="62137">MSAFDDRRVASRWKIRFRWPRAWRTPLGVIGSVIALAWVIVAFTAQWWVPYGANAQVLPRLQAPGIETLMGTDGNGRDIFSRLMTGATVTIPLALMLVVAALIIGTVLGAVAGYFGGWVDETLMRITDLFMAFPTVILAMVVAASLGPSLFNAVIAAIIVSWPQYARVTRSLVLSLRRQNYVIAGRLLGHSPLRSLTVDILPNIAGPVLVLATLDIGAAILLLSGLSFLGLGAQPPTAEWGLDDLRSDAELRLLVARRLPRPRDPHRRDGVQLPRRRDARCPRPHGRDRSREPGRPHGIREGGERMSTAASTALSIRDLTIEIGRPLVHGISLDLHPGRVQGLAGESGSGKTLTSLAVLGLLPRKAQTSGSIRLGDEELLGMPRRALNRVRGKRIAMVFQDPSASLHPQLTVGKQLTDHMRVHLGMKGKAAEQRAVELLETVQVPRAADSLGRYPHQFSGGQRQRIAIACALACDPEVLLADEPTTALDVTVQAGILQLLRDLAVERDLAVLLVTHDLGVMSAIADDVAVMKDGRIVERADRATLFADPQHEYTRTLLAALPGSRTDGSVDEY</sequence>
<evidence type="ECO:0000256" key="10">
    <source>
        <dbReference type="ARBA" id="ARBA00023136"/>
    </source>
</evidence>
<dbReference type="InterPro" id="IPR050388">
    <property type="entry name" value="ABC_Ni/Peptide_Import"/>
</dbReference>
<keyword evidence="16" id="KW-1185">Reference proteome</keyword>
<reference evidence="15 16" key="1">
    <citation type="submission" date="2023-07" db="EMBL/GenBank/DDBJ databases">
        <title>Comparative genomics of wheat-associated soil bacteria to identify genetic determinants of phenazine resistance.</title>
        <authorList>
            <person name="Mouncey N."/>
        </authorList>
    </citation>
    <scope>NUCLEOTIDE SEQUENCE [LARGE SCALE GENOMIC DNA]</scope>
    <source>
        <strain evidence="15 16">W2I7</strain>
    </source>
</reference>
<dbReference type="Gene3D" id="1.10.3720.10">
    <property type="entry name" value="MetI-like"/>
    <property type="match status" value="1"/>
</dbReference>
<keyword evidence="10 11" id="KW-0472">Membrane</keyword>
<feature type="domain" description="ABC transmembrane type-1" evidence="14">
    <location>
        <begin position="87"/>
        <end position="263"/>
    </location>
</feature>
<dbReference type="PROSITE" id="PS00211">
    <property type="entry name" value="ABC_TRANSPORTER_1"/>
    <property type="match status" value="1"/>
</dbReference>
<evidence type="ECO:0000256" key="1">
    <source>
        <dbReference type="ARBA" id="ARBA00004141"/>
    </source>
</evidence>
<keyword evidence="4 11" id="KW-0813">Transport</keyword>
<evidence type="ECO:0000256" key="6">
    <source>
        <dbReference type="ARBA" id="ARBA00022692"/>
    </source>
</evidence>
<evidence type="ECO:0000256" key="8">
    <source>
        <dbReference type="ARBA" id="ARBA00022840"/>
    </source>
</evidence>
<accession>A0ABU0P832</accession>
<evidence type="ECO:0000256" key="12">
    <source>
        <dbReference type="SAM" id="MobiDB-lite"/>
    </source>
</evidence>
<feature type="domain" description="ABC transporter" evidence="13">
    <location>
        <begin position="311"/>
        <end position="558"/>
    </location>
</feature>
<protein>
    <submittedName>
        <fullName evidence="15">ABC-type dipeptide/oligopeptide/nickel transport system ATPase component/ABC-type dipeptide/oligopeptide/nickel transport system permease subunit</fullName>
    </submittedName>
</protein>
<dbReference type="SUPFAM" id="SSF161098">
    <property type="entry name" value="MetI-like"/>
    <property type="match status" value="1"/>
</dbReference>
<keyword evidence="9 11" id="KW-1133">Transmembrane helix</keyword>
<name>A0ABU0P832_9MICO</name>
<dbReference type="InterPro" id="IPR000515">
    <property type="entry name" value="MetI-like"/>
</dbReference>
<dbReference type="InterPro" id="IPR017871">
    <property type="entry name" value="ABC_transporter-like_CS"/>
</dbReference>
<evidence type="ECO:0000256" key="7">
    <source>
        <dbReference type="ARBA" id="ARBA00022741"/>
    </source>
</evidence>
<keyword evidence="8" id="KW-0067">ATP-binding</keyword>
<gene>
    <name evidence="15" type="ORF">QFZ46_001661</name>
</gene>
<comment type="subcellular location">
    <subcellularLocation>
        <location evidence="11">Cell membrane</location>
        <topology evidence="11">Multi-pass membrane protein</topology>
    </subcellularLocation>
    <subcellularLocation>
        <location evidence="2">Cell membrane</location>
        <topology evidence="2">Peripheral membrane protein</topology>
    </subcellularLocation>
    <subcellularLocation>
        <location evidence="1">Membrane</location>
        <topology evidence="1">Multi-pass membrane protein</topology>
    </subcellularLocation>
</comment>
<evidence type="ECO:0000256" key="9">
    <source>
        <dbReference type="ARBA" id="ARBA00022989"/>
    </source>
</evidence>
<dbReference type="InterPro" id="IPR027417">
    <property type="entry name" value="P-loop_NTPase"/>
</dbReference>
<evidence type="ECO:0000256" key="11">
    <source>
        <dbReference type="RuleBase" id="RU363032"/>
    </source>
</evidence>
<keyword evidence="5" id="KW-1003">Cell membrane</keyword>
<feature type="transmembrane region" description="Helical" evidence="11">
    <location>
        <begin position="21"/>
        <end position="49"/>
    </location>
</feature>